<dbReference type="Proteomes" id="UP000215086">
    <property type="component" value="Chromosome"/>
</dbReference>
<keyword evidence="3" id="KW-1185">Reference proteome</keyword>
<accession>A0A286RJ43</accession>
<evidence type="ECO:0000259" key="1">
    <source>
        <dbReference type="Pfam" id="PF16586"/>
    </source>
</evidence>
<reference evidence="2 3" key="1">
    <citation type="journal article" name="Front. Microbiol.">
        <title>Sugar Metabolism of the First Thermophilic Planctomycete Thermogutta terrifontis: Comparative Genomic and Transcriptomic Approaches.</title>
        <authorList>
            <person name="Elcheninov A.G."/>
            <person name="Menzel P."/>
            <person name="Gudbergsdottir S.R."/>
            <person name="Slesarev A.I."/>
            <person name="Kadnikov V.V."/>
            <person name="Krogh A."/>
            <person name="Bonch-Osmolovskaya E.A."/>
            <person name="Peng X."/>
            <person name="Kublanov I.V."/>
        </authorList>
    </citation>
    <scope>NUCLEOTIDE SEQUENCE [LARGE SCALE GENOMIC DNA]</scope>
    <source>
        <strain evidence="2 3">R1</strain>
    </source>
</reference>
<dbReference type="InterPro" id="IPR013783">
    <property type="entry name" value="Ig-like_fold"/>
</dbReference>
<dbReference type="KEGG" id="ttf:THTE_3372"/>
<evidence type="ECO:0000313" key="3">
    <source>
        <dbReference type="Proteomes" id="UP000215086"/>
    </source>
</evidence>
<organism evidence="2 3">
    <name type="scientific">Thermogutta terrifontis</name>
    <dbReference type="NCBI Taxonomy" id="1331910"/>
    <lineage>
        <taxon>Bacteria</taxon>
        <taxon>Pseudomonadati</taxon>
        <taxon>Planctomycetota</taxon>
        <taxon>Planctomycetia</taxon>
        <taxon>Pirellulales</taxon>
        <taxon>Thermoguttaceae</taxon>
        <taxon>Thermogutta</taxon>
    </lineage>
</organism>
<keyword evidence="2" id="KW-0378">Hydrolase</keyword>
<gene>
    <name evidence="2" type="ORF">THTE_3372</name>
</gene>
<name>A0A286RJ43_9BACT</name>
<dbReference type="Pfam" id="PF16586">
    <property type="entry name" value="DUF5060"/>
    <property type="match status" value="1"/>
</dbReference>
<dbReference type="Gene3D" id="3.20.20.80">
    <property type="entry name" value="Glycosidases"/>
    <property type="match status" value="2"/>
</dbReference>
<dbReference type="AlphaFoldDB" id="A0A286RJ43"/>
<sequence>MILPLVIALAVLHTQGSRWAESSEARITQSPQLRWLTQDVRRWQKVEGIIDWPKTYVNPFDPEEVTVDVLITTPDGRQLVQPAFWMEDYAWRQMGRQQGGEWFYPQGRAGWRVRFTPTQPGQYTAVVRVKDAAGQADSSPVSFTCADGPGHGFLRVSRIDPRFLAFDDGTPFFAIGQNLAFIGSSSQYFTLSGAIEAFHKLATQGANYLRIWTCCEDWALCIEGRKSAWGRSWAWRPPWIDRPADIPPPSFAASSIFAGVRGDKLIPITEKSLQPDPSHRVAVLPNTRYRLSLAVWSSRPGVTLTVRIFGREVPFSIPEGDTGKWTILTADVISPVDAVWLGPVELALSGTSGMQSAAVYLAGVSLRDPATDRELLWEAEPGRPVLGRYNPVDAFMLDQLLAAAEKEGLYLQLCLLTRDLYMHRLQDPSSPEYAEAIADAKRTFRYAVARWGYSPHVAAWEYWNEMDPNLPTDRFYEELGQYLDEIDPYHHLRTTSTWGPSPKDCRHPHLEMAEVHYYLRPVDRGRIRDEVAAVIDRTAFLREHAPSKPAIIGEFGLADDKWREDPQMPQDTELIHFHNSLWASLLSGLSGTTLFWWWDQLDRMNVYPHYAPVARFAQEIRFGREELRAVVWEDERSGIRVMGLLGQRTSAFWLIRSNGTWLSRVRGEAPPRKEPADVSLPGLAPGKYRVTWWDPWLGQPGETGTITISTAQNQVWTPAFERDIAVVVHVGEE</sequence>
<protein>
    <submittedName>
        <fullName evidence="2">Cellulase, glycosyl hydrolase family</fullName>
    </submittedName>
</protein>
<dbReference type="Gene3D" id="2.60.40.10">
    <property type="entry name" value="Immunoglobulins"/>
    <property type="match status" value="1"/>
</dbReference>
<dbReference type="SUPFAM" id="SSF51445">
    <property type="entry name" value="(Trans)glycosidases"/>
    <property type="match status" value="1"/>
</dbReference>
<feature type="domain" description="DUF5060" evidence="1">
    <location>
        <begin position="40"/>
        <end position="124"/>
    </location>
</feature>
<proteinExistence type="predicted"/>
<dbReference type="InterPro" id="IPR032260">
    <property type="entry name" value="DUF5060"/>
</dbReference>
<dbReference type="EMBL" id="CP018477">
    <property type="protein sequence ID" value="ASV75974.1"/>
    <property type="molecule type" value="Genomic_DNA"/>
</dbReference>
<evidence type="ECO:0000313" key="2">
    <source>
        <dbReference type="EMBL" id="ASV75974.1"/>
    </source>
</evidence>
<dbReference type="GO" id="GO:0016787">
    <property type="term" value="F:hydrolase activity"/>
    <property type="evidence" value="ECO:0007669"/>
    <property type="project" value="UniProtKB-KW"/>
</dbReference>
<dbReference type="InterPro" id="IPR017853">
    <property type="entry name" value="GH"/>
</dbReference>